<dbReference type="Proteomes" id="UP001295423">
    <property type="component" value="Unassembled WGS sequence"/>
</dbReference>
<dbReference type="AlphaFoldDB" id="A0AAD2JGG4"/>
<evidence type="ECO:0000256" key="2">
    <source>
        <dbReference type="SAM" id="Phobius"/>
    </source>
</evidence>
<organism evidence="4 5">
    <name type="scientific">Cylindrotheca closterium</name>
    <dbReference type="NCBI Taxonomy" id="2856"/>
    <lineage>
        <taxon>Eukaryota</taxon>
        <taxon>Sar</taxon>
        <taxon>Stramenopiles</taxon>
        <taxon>Ochrophyta</taxon>
        <taxon>Bacillariophyta</taxon>
        <taxon>Bacillariophyceae</taxon>
        <taxon>Bacillariophycidae</taxon>
        <taxon>Bacillariales</taxon>
        <taxon>Bacillariaceae</taxon>
        <taxon>Cylindrotheca</taxon>
    </lineage>
</organism>
<dbReference type="InterPro" id="IPR045266">
    <property type="entry name" value="DOH_DOMON"/>
</dbReference>
<feature type="transmembrane region" description="Helical" evidence="2">
    <location>
        <begin position="474"/>
        <end position="491"/>
    </location>
</feature>
<feature type="transmembrane region" description="Helical" evidence="2">
    <location>
        <begin position="288"/>
        <end position="312"/>
    </location>
</feature>
<feature type="chain" id="PRO_5042089750" description="DOMON domain-containing protein" evidence="3">
    <location>
        <begin position="25"/>
        <end position="619"/>
    </location>
</feature>
<evidence type="ECO:0000256" key="1">
    <source>
        <dbReference type="SAM" id="MobiDB-lite"/>
    </source>
</evidence>
<feature type="region of interest" description="Disordered" evidence="1">
    <location>
        <begin position="424"/>
        <end position="460"/>
    </location>
</feature>
<feature type="region of interest" description="Disordered" evidence="1">
    <location>
        <begin position="534"/>
        <end position="619"/>
    </location>
</feature>
<feature type="transmembrane region" description="Helical" evidence="2">
    <location>
        <begin position="503"/>
        <end position="523"/>
    </location>
</feature>
<feature type="transmembrane region" description="Helical" evidence="2">
    <location>
        <begin position="324"/>
        <end position="347"/>
    </location>
</feature>
<gene>
    <name evidence="4" type="ORF">CYCCA115_LOCUS11052</name>
</gene>
<keyword evidence="2" id="KW-0472">Membrane</keyword>
<accession>A0AAD2JGG4</accession>
<reference evidence="4" key="1">
    <citation type="submission" date="2023-08" db="EMBL/GenBank/DDBJ databases">
        <authorList>
            <person name="Audoor S."/>
            <person name="Bilcke G."/>
        </authorList>
    </citation>
    <scope>NUCLEOTIDE SEQUENCE</scope>
</reference>
<dbReference type="PANTHER" id="PTHR23130:SF171">
    <property type="entry name" value="OS01G0895300 PROTEIN"/>
    <property type="match status" value="1"/>
</dbReference>
<evidence type="ECO:0000313" key="5">
    <source>
        <dbReference type="Proteomes" id="UP001295423"/>
    </source>
</evidence>
<comment type="caution">
    <text evidence="4">The sequence shown here is derived from an EMBL/GenBank/DDBJ whole genome shotgun (WGS) entry which is preliminary data.</text>
</comment>
<keyword evidence="5" id="KW-1185">Reference proteome</keyword>
<name>A0AAD2JGG4_9STRA</name>
<feature type="transmembrane region" description="Helical" evidence="2">
    <location>
        <begin position="359"/>
        <end position="379"/>
    </location>
</feature>
<keyword evidence="2" id="KW-0812">Transmembrane</keyword>
<dbReference type="EMBL" id="CAKOGP040001725">
    <property type="protein sequence ID" value="CAJ1947249.1"/>
    <property type="molecule type" value="Genomic_DNA"/>
</dbReference>
<sequence>MMMMMKHQYATFLITLLLASVAQSQVELCRNTDWVDDDGCGCEEYDFNQEWCELYGDFVFEGESANTACCACGGGRTIFIDAAETDPPIVLGEKNCIFSPPVEVAPGLTVENWVDNDELTFRMRLTYEGKSWIGISFENDGRPGKPTFAVIGRQEDNESSVKKYTLNTANPDASGVVEMPQGSQTLEDVQFFQTNTRTVMTFTKTLNEIFDIPEQVVTDRSTWIYAVGLPDNAWTGAHTIHGKFNLALNPCFTNPWEITNPSVNGGLVDGNAVDRRTFFGVKPNKTVWIAHGISLGIAWGIIAPLGLASAFLKRKGPFWGKVNQFANTTLLLLTCAGILLGVVATYLDDRSNHLQTDHSLYGVGVFGGLLVYCMMALYFGAKATQKEKQEAEARARKKGPPARVVKPKVREPDVILGMGDGLEIVPGDSPHNPKNKNKKKQSLYSEPVEPPPLEEEEEATPPEKAGCLEWFSRFLFLALIALAYYTCHSGIDWQTFLYGLDWSYYYWGVGAFGIVMMLLLILLSCCMKDASSKKVAPSNSRSAPGSPERESAPKDGNNDKITFAKGVDEDSYYTPSGRDSYDDTTTLNTGQLMEEDDLEDKEAQRSPMRKSWAMDTCCL</sequence>
<evidence type="ECO:0008006" key="6">
    <source>
        <dbReference type="Google" id="ProtNLM"/>
    </source>
</evidence>
<feature type="signal peptide" evidence="3">
    <location>
        <begin position="1"/>
        <end position="24"/>
    </location>
</feature>
<feature type="compositionally biased region" description="Basic and acidic residues" evidence="1">
    <location>
        <begin position="547"/>
        <end position="558"/>
    </location>
</feature>
<dbReference type="CDD" id="cd08760">
    <property type="entry name" value="Cyt_b561_FRRS1_like"/>
    <property type="match status" value="1"/>
</dbReference>
<proteinExistence type="predicted"/>
<evidence type="ECO:0000313" key="4">
    <source>
        <dbReference type="EMBL" id="CAJ1947249.1"/>
    </source>
</evidence>
<evidence type="ECO:0000256" key="3">
    <source>
        <dbReference type="SAM" id="SignalP"/>
    </source>
</evidence>
<keyword evidence="3" id="KW-0732">Signal</keyword>
<dbReference type="CDD" id="cd09631">
    <property type="entry name" value="DOMON_DOH"/>
    <property type="match status" value="1"/>
</dbReference>
<dbReference type="PANTHER" id="PTHR23130">
    <property type="entry name" value="CYTOCHROME B561 AND DOMON DOMAIN-CONTAINING PROTEIN"/>
    <property type="match status" value="1"/>
</dbReference>
<keyword evidence="2" id="KW-1133">Transmembrane helix</keyword>
<protein>
    <recommendedName>
        <fullName evidence="6">DOMON domain-containing protein</fullName>
    </recommendedName>
</protein>